<reference evidence="2" key="1">
    <citation type="submission" date="2013-05" db="EMBL/GenBank/DDBJ databases">
        <authorList>
            <person name="Yim A.K.Y."/>
            <person name="Chan T.F."/>
            <person name="Ji K.M."/>
            <person name="Liu X.Y."/>
            <person name="Zhou J.W."/>
            <person name="Li R.Q."/>
            <person name="Yang K.Y."/>
            <person name="Li J."/>
            <person name="Li M."/>
            <person name="Law P.T.W."/>
            <person name="Wu Y.L."/>
            <person name="Cai Z.L."/>
            <person name="Qin H."/>
            <person name="Bao Y."/>
            <person name="Leung R.K.K."/>
            <person name="Ng P.K.S."/>
            <person name="Zou J."/>
            <person name="Zhong X.J."/>
            <person name="Ran P.X."/>
            <person name="Zhong N.S."/>
            <person name="Liu Z.G."/>
            <person name="Tsui S.K.W."/>
        </authorList>
    </citation>
    <scope>NUCLEOTIDE SEQUENCE</scope>
    <source>
        <strain evidence="2">Derf</strain>
        <tissue evidence="2">Whole organism</tissue>
    </source>
</reference>
<feature type="region of interest" description="Disordered" evidence="1">
    <location>
        <begin position="111"/>
        <end position="132"/>
    </location>
</feature>
<evidence type="ECO:0000256" key="1">
    <source>
        <dbReference type="SAM" id="MobiDB-lite"/>
    </source>
</evidence>
<protein>
    <submittedName>
        <fullName evidence="2">Uncharacterized protein</fullName>
    </submittedName>
</protein>
<reference evidence="2" key="2">
    <citation type="journal article" date="2022" name="Res Sq">
        <title>Comparative Genomics Reveals Insights into the Divergent Evolution of Astigmatic Mites and Household Pest Adaptations.</title>
        <authorList>
            <person name="Xiong Q."/>
            <person name="Wan A.T.-Y."/>
            <person name="Liu X.-Y."/>
            <person name="Fung C.S.-H."/>
            <person name="Xiao X."/>
            <person name="Malainual N."/>
            <person name="Hou J."/>
            <person name="Wang L."/>
            <person name="Wang M."/>
            <person name="Yang K."/>
            <person name="Cui Y."/>
            <person name="Leung E."/>
            <person name="Nong W."/>
            <person name="Shin S.-K."/>
            <person name="Au S."/>
            <person name="Jeong K.Y."/>
            <person name="Chew F.T."/>
            <person name="Hui J."/>
            <person name="Leung T.F."/>
            <person name="Tungtrongchitr A."/>
            <person name="Zhong N."/>
            <person name="Liu Z."/>
            <person name="Tsui S."/>
        </authorList>
    </citation>
    <scope>NUCLEOTIDE SEQUENCE</scope>
    <source>
        <strain evidence="2">Derf</strain>
        <tissue evidence="2">Whole organism</tissue>
    </source>
</reference>
<feature type="region of interest" description="Disordered" evidence="1">
    <location>
        <begin position="73"/>
        <end position="92"/>
    </location>
</feature>
<feature type="compositionally biased region" description="Acidic residues" evidence="1">
    <location>
        <begin position="122"/>
        <end position="131"/>
    </location>
</feature>
<evidence type="ECO:0000313" key="2">
    <source>
        <dbReference type="EMBL" id="KAH9490487.1"/>
    </source>
</evidence>
<feature type="region of interest" description="Disordered" evidence="1">
    <location>
        <begin position="34"/>
        <end position="66"/>
    </location>
</feature>
<feature type="compositionally biased region" description="Low complexity" evidence="1">
    <location>
        <begin position="54"/>
        <end position="63"/>
    </location>
</feature>
<organism evidence="2 3">
    <name type="scientific">Dermatophagoides farinae</name>
    <name type="common">American house dust mite</name>
    <dbReference type="NCBI Taxonomy" id="6954"/>
    <lineage>
        <taxon>Eukaryota</taxon>
        <taxon>Metazoa</taxon>
        <taxon>Ecdysozoa</taxon>
        <taxon>Arthropoda</taxon>
        <taxon>Chelicerata</taxon>
        <taxon>Arachnida</taxon>
        <taxon>Acari</taxon>
        <taxon>Acariformes</taxon>
        <taxon>Sarcoptiformes</taxon>
        <taxon>Astigmata</taxon>
        <taxon>Psoroptidia</taxon>
        <taxon>Analgoidea</taxon>
        <taxon>Pyroglyphidae</taxon>
        <taxon>Dermatophagoidinae</taxon>
        <taxon>Dermatophagoides</taxon>
    </lineage>
</organism>
<dbReference type="Proteomes" id="UP000790347">
    <property type="component" value="Unassembled WGS sequence"/>
</dbReference>
<sequence>MSTDLMNSPSIRRSNSYRIALRKSGVPKELLENNDYQSNADNNDYQSNADNNESQQQTQSTTSASISKERLFKKRKQQGINPIFSSSKISSRDSNEKEMILMAINGDNDGGNAYYKQKSHDDDENDEDSNDETLTLKPLSLDTEFETQIDNVQRESIVQNGQHSKIKNDQIIEKNINDEQNIYSKCKHLFCLFCCCNYCCCLLRDYFS</sequence>
<gene>
    <name evidence="2" type="ORF">DERF_016687</name>
</gene>
<evidence type="ECO:0000313" key="3">
    <source>
        <dbReference type="Proteomes" id="UP000790347"/>
    </source>
</evidence>
<name>A0A922KRB3_DERFA</name>
<accession>A0A922KRB3</accession>
<feature type="compositionally biased region" description="Polar residues" evidence="1">
    <location>
        <begin position="34"/>
        <end position="53"/>
    </location>
</feature>
<comment type="caution">
    <text evidence="2">The sequence shown here is derived from an EMBL/GenBank/DDBJ whole genome shotgun (WGS) entry which is preliminary data.</text>
</comment>
<proteinExistence type="predicted"/>
<dbReference type="AlphaFoldDB" id="A0A922KRB3"/>
<keyword evidence="3" id="KW-1185">Reference proteome</keyword>
<dbReference type="EMBL" id="ASGP02000010">
    <property type="protein sequence ID" value="KAH9490487.1"/>
    <property type="molecule type" value="Genomic_DNA"/>
</dbReference>